<keyword evidence="5 10" id="KW-0276">Fatty acid metabolism</keyword>
<reference evidence="11 12" key="1">
    <citation type="submission" date="2024-04" db="EMBL/GenBank/DDBJ databases">
        <authorList>
            <person name="Rising A."/>
            <person name="Reimegard J."/>
            <person name="Sonavane S."/>
            <person name="Akerstrom W."/>
            <person name="Nylinder S."/>
            <person name="Hedman E."/>
            <person name="Kallberg Y."/>
        </authorList>
    </citation>
    <scope>NUCLEOTIDE SEQUENCE [LARGE SCALE GENOMIC DNA]</scope>
</reference>
<keyword evidence="6 10" id="KW-1133">Transmembrane helix</keyword>
<organism evidence="11 12">
    <name type="scientific">Larinioides sclopetarius</name>
    <dbReference type="NCBI Taxonomy" id="280406"/>
    <lineage>
        <taxon>Eukaryota</taxon>
        <taxon>Metazoa</taxon>
        <taxon>Ecdysozoa</taxon>
        <taxon>Arthropoda</taxon>
        <taxon>Chelicerata</taxon>
        <taxon>Arachnida</taxon>
        <taxon>Araneae</taxon>
        <taxon>Araneomorphae</taxon>
        <taxon>Entelegynae</taxon>
        <taxon>Araneoidea</taxon>
        <taxon>Araneidae</taxon>
        <taxon>Larinioides</taxon>
    </lineage>
</organism>
<feature type="transmembrane region" description="Helical" evidence="10">
    <location>
        <begin position="24"/>
        <end position="45"/>
    </location>
</feature>
<keyword evidence="3 10" id="KW-0808">Transferase</keyword>
<proteinExistence type="inferred from homology"/>
<sequence>MLLNSISDFLFKNVEDKLLFKNDYLLPSIIIAYLLFATRIGPSLMEARKPFSLRRVMVAYNLFEVCVNAYLFKWIFSTMSNCWHVHCLPHDDPRYLSVYKKTLPLWWFILLNKMFELSDTVFFVLRKKCNQLSALHIMHHSIVCMMIWWFTRNPSRTGGFLFFLYLGNKYRSALCHVYLLLPLRLGTSYGKVSVVEKIPDGITNSPICL</sequence>
<keyword evidence="12" id="KW-1185">Reference proteome</keyword>
<evidence type="ECO:0000256" key="1">
    <source>
        <dbReference type="ARBA" id="ARBA00004141"/>
    </source>
</evidence>
<evidence type="ECO:0000256" key="4">
    <source>
        <dbReference type="ARBA" id="ARBA00022692"/>
    </source>
</evidence>
<evidence type="ECO:0000313" key="11">
    <source>
        <dbReference type="EMBL" id="CAL1278022.1"/>
    </source>
</evidence>
<evidence type="ECO:0000256" key="7">
    <source>
        <dbReference type="ARBA" id="ARBA00023098"/>
    </source>
</evidence>
<protein>
    <recommendedName>
        <fullName evidence="10">Elongation of very long chain fatty acids protein</fullName>
        <ecNumber evidence="10">2.3.1.199</ecNumber>
    </recommendedName>
    <alternativeName>
        <fullName evidence="10">Very-long-chain 3-oxoacyl-CoA synthase</fullName>
    </alternativeName>
</protein>
<evidence type="ECO:0000256" key="5">
    <source>
        <dbReference type="ARBA" id="ARBA00022832"/>
    </source>
</evidence>
<dbReference type="InterPro" id="IPR002076">
    <property type="entry name" value="ELO_fam"/>
</dbReference>
<keyword evidence="8 10" id="KW-0472">Membrane</keyword>
<evidence type="ECO:0000256" key="10">
    <source>
        <dbReference type="RuleBase" id="RU361115"/>
    </source>
</evidence>
<dbReference type="GO" id="GO:0030148">
    <property type="term" value="P:sphingolipid biosynthetic process"/>
    <property type="evidence" value="ECO:0007669"/>
    <property type="project" value="TreeGrafter"/>
</dbReference>
<dbReference type="EMBL" id="CAXIEN010000107">
    <property type="protein sequence ID" value="CAL1278022.1"/>
    <property type="molecule type" value="Genomic_DNA"/>
</dbReference>
<comment type="similarity">
    <text evidence="10">Belongs to the ELO family.</text>
</comment>
<accession>A0AAV2A1X8</accession>
<dbReference type="AlphaFoldDB" id="A0AAV2A1X8"/>
<gene>
    <name evidence="11" type="ORF">LARSCL_LOCUS9544</name>
</gene>
<comment type="caution">
    <text evidence="11">The sequence shown here is derived from an EMBL/GenBank/DDBJ whole genome shotgun (WGS) entry which is preliminary data.</text>
</comment>
<feature type="transmembrane region" description="Helical" evidence="10">
    <location>
        <begin position="105"/>
        <end position="125"/>
    </location>
</feature>
<comment type="subcellular location">
    <subcellularLocation>
        <location evidence="1">Membrane</location>
        <topology evidence="1">Multi-pass membrane protein</topology>
    </subcellularLocation>
</comment>
<dbReference type="Proteomes" id="UP001497382">
    <property type="component" value="Unassembled WGS sequence"/>
</dbReference>
<dbReference type="Pfam" id="PF01151">
    <property type="entry name" value="ELO"/>
    <property type="match status" value="1"/>
</dbReference>
<feature type="transmembrane region" description="Helical" evidence="10">
    <location>
        <begin position="132"/>
        <end position="150"/>
    </location>
</feature>
<feature type="transmembrane region" description="Helical" evidence="10">
    <location>
        <begin position="57"/>
        <end position="76"/>
    </location>
</feature>
<evidence type="ECO:0000313" key="12">
    <source>
        <dbReference type="Proteomes" id="UP001497382"/>
    </source>
</evidence>
<evidence type="ECO:0000256" key="9">
    <source>
        <dbReference type="ARBA" id="ARBA00023160"/>
    </source>
</evidence>
<keyword evidence="4 10" id="KW-0812">Transmembrane</keyword>
<dbReference type="PANTHER" id="PTHR11157">
    <property type="entry name" value="FATTY ACID ACYL TRANSFERASE-RELATED"/>
    <property type="match status" value="1"/>
</dbReference>
<dbReference type="GO" id="GO:0005789">
    <property type="term" value="C:endoplasmic reticulum membrane"/>
    <property type="evidence" value="ECO:0007669"/>
    <property type="project" value="TreeGrafter"/>
</dbReference>
<evidence type="ECO:0000256" key="8">
    <source>
        <dbReference type="ARBA" id="ARBA00023136"/>
    </source>
</evidence>
<dbReference type="GO" id="GO:0009922">
    <property type="term" value="F:fatty acid elongase activity"/>
    <property type="evidence" value="ECO:0007669"/>
    <property type="project" value="UniProtKB-EC"/>
</dbReference>
<keyword evidence="2 10" id="KW-0444">Lipid biosynthesis</keyword>
<evidence type="ECO:0000256" key="3">
    <source>
        <dbReference type="ARBA" id="ARBA00022679"/>
    </source>
</evidence>
<comment type="catalytic activity">
    <reaction evidence="10">
        <text>a very-long-chain acyl-CoA + malonyl-CoA + H(+) = a very-long-chain 3-oxoacyl-CoA + CO2 + CoA</text>
        <dbReference type="Rhea" id="RHEA:32727"/>
        <dbReference type="ChEBI" id="CHEBI:15378"/>
        <dbReference type="ChEBI" id="CHEBI:16526"/>
        <dbReference type="ChEBI" id="CHEBI:57287"/>
        <dbReference type="ChEBI" id="CHEBI:57384"/>
        <dbReference type="ChEBI" id="CHEBI:90725"/>
        <dbReference type="ChEBI" id="CHEBI:90736"/>
        <dbReference type="EC" id="2.3.1.199"/>
    </reaction>
</comment>
<name>A0AAV2A1X8_9ARAC</name>
<dbReference type="EC" id="2.3.1.199" evidence="10"/>
<evidence type="ECO:0000256" key="2">
    <source>
        <dbReference type="ARBA" id="ARBA00022516"/>
    </source>
</evidence>
<dbReference type="GO" id="GO:0034625">
    <property type="term" value="P:fatty acid elongation, monounsaturated fatty acid"/>
    <property type="evidence" value="ECO:0007669"/>
    <property type="project" value="TreeGrafter"/>
</dbReference>
<comment type="caution">
    <text evidence="10">Lacks conserved residue(s) required for the propagation of feature annotation.</text>
</comment>
<keyword evidence="9 10" id="KW-0275">Fatty acid biosynthesis</keyword>
<dbReference type="GO" id="GO:0042761">
    <property type="term" value="P:very long-chain fatty acid biosynthetic process"/>
    <property type="evidence" value="ECO:0007669"/>
    <property type="project" value="TreeGrafter"/>
</dbReference>
<evidence type="ECO:0000256" key="6">
    <source>
        <dbReference type="ARBA" id="ARBA00022989"/>
    </source>
</evidence>
<dbReference type="GO" id="GO:0019367">
    <property type="term" value="P:fatty acid elongation, saturated fatty acid"/>
    <property type="evidence" value="ECO:0007669"/>
    <property type="project" value="TreeGrafter"/>
</dbReference>
<keyword evidence="7 10" id="KW-0443">Lipid metabolism</keyword>
<dbReference type="PANTHER" id="PTHR11157:SF164">
    <property type="entry name" value="ELONGATION OF VERY LONG CHAIN FATTY ACIDS PROTEIN"/>
    <property type="match status" value="1"/>
</dbReference>
<dbReference type="GO" id="GO:0034626">
    <property type="term" value="P:fatty acid elongation, polyunsaturated fatty acid"/>
    <property type="evidence" value="ECO:0007669"/>
    <property type="project" value="TreeGrafter"/>
</dbReference>